<organism evidence="3 4">
    <name type="scientific">Helianthus annuus</name>
    <name type="common">Common sunflower</name>
    <dbReference type="NCBI Taxonomy" id="4232"/>
    <lineage>
        <taxon>Eukaryota</taxon>
        <taxon>Viridiplantae</taxon>
        <taxon>Streptophyta</taxon>
        <taxon>Embryophyta</taxon>
        <taxon>Tracheophyta</taxon>
        <taxon>Spermatophyta</taxon>
        <taxon>Magnoliopsida</taxon>
        <taxon>eudicotyledons</taxon>
        <taxon>Gunneridae</taxon>
        <taxon>Pentapetalae</taxon>
        <taxon>asterids</taxon>
        <taxon>campanulids</taxon>
        <taxon>Asterales</taxon>
        <taxon>Asteraceae</taxon>
        <taxon>Asteroideae</taxon>
        <taxon>Heliantheae alliance</taxon>
        <taxon>Heliantheae</taxon>
        <taxon>Helianthus</taxon>
    </lineage>
</organism>
<dbReference type="Proteomes" id="UP000215914">
    <property type="component" value="Chromosome 4"/>
</dbReference>
<dbReference type="EMBL" id="MNCJ02000319">
    <property type="protein sequence ID" value="KAF5808876.1"/>
    <property type="molecule type" value="Genomic_DNA"/>
</dbReference>
<evidence type="ECO:0000313" key="3">
    <source>
        <dbReference type="EMBL" id="OTG27712.1"/>
    </source>
</evidence>
<keyword evidence="4" id="KW-1185">Reference proteome</keyword>
<keyword evidence="1" id="KW-0175">Coiled coil</keyword>
<proteinExistence type="predicted"/>
<sequence length="130" mass="14491">MKDAEANREAAVKALEEANVSRARMVKTIEEAKTAYATLEEDSCKELQAREVILADVNRRLMEVEARAAKTEEERDDMATTNANLVADRTWMWNFNVVHVANAILDAPENTNVVAGVVGHAESWVQGRLH</sequence>
<reference evidence="3" key="2">
    <citation type="submission" date="2017-02" db="EMBL/GenBank/DDBJ databases">
        <title>Sunflower complete genome.</title>
        <authorList>
            <person name="Langlade N."/>
            <person name="Munos S."/>
        </authorList>
    </citation>
    <scope>NUCLEOTIDE SEQUENCE [LARGE SCALE GENOMIC DNA]</scope>
    <source>
        <tissue evidence="3">Leaves</tissue>
    </source>
</reference>
<dbReference type="AlphaFoldDB" id="A0A251UY87"/>
<name>A0A251UY87_HELAN</name>
<dbReference type="Gramene" id="mRNA:HanXRQr2_Chr04g0150541">
    <property type="protein sequence ID" value="mRNA:HanXRQr2_Chr04g0150541"/>
    <property type="gene ID" value="HanXRQr2_Chr04g0150541"/>
</dbReference>
<protein>
    <submittedName>
        <fullName evidence="3">Uncharacterized protein</fullName>
    </submittedName>
</protein>
<dbReference type="InParanoid" id="A0A251UY87"/>
<reference evidence="2" key="3">
    <citation type="submission" date="2020-06" db="EMBL/GenBank/DDBJ databases">
        <title>Helianthus annuus Genome sequencing and assembly Release 2.</title>
        <authorList>
            <person name="Gouzy J."/>
            <person name="Langlade N."/>
            <person name="Munos S."/>
        </authorList>
    </citation>
    <scope>NUCLEOTIDE SEQUENCE</scope>
    <source>
        <tissue evidence="2">Leaves</tissue>
    </source>
</reference>
<accession>A0A251UY87</accession>
<feature type="coiled-coil region" evidence="1">
    <location>
        <begin position="1"/>
        <end position="81"/>
    </location>
</feature>
<reference evidence="2 4" key="1">
    <citation type="journal article" date="2017" name="Nature">
        <title>The sunflower genome provides insights into oil metabolism, flowering and Asterid evolution.</title>
        <authorList>
            <person name="Badouin H."/>
            <person name="Gouzy J."/>
            <person name="Grassa C.J."/>
            <person name="Murat F."/>
            <person name="Staton S.E."/>
            <person name="Cottret L."/>
            <person name="Lelandais-Briere C."/>
            <person name="Owens G.L."/>
            <person name="Carrere S."/>
            <person name="Mayjonade B."/>
            <person name="Legrand L."/>
            <person name="Gill N."/>
            <person name="Kane N.C."/>
            <person name="Bowers J.E."/>
            <person name="Hubner S."/>
            <person name="Bellec A."/>
            <person name="Berard A."/>
            <person name="Berges H."/>
            <person name="Blanchet N."/>
            <person name="Boniface M.C."/>
            <person name="Brunel D."/>
            <person name="Catrice O."/>
            <person name="Chaidir N."/>
            <person name="Claudel C."/>
            <person name="Donnadieu C."/>
            <person name="Faraut T."/>
            <person name="Fievet G."/>
            <person name="Helmstetter N."/>
            <person name="King M."/>
            <person name="Knapp S.J."/>
            <person name="Lai Z."/>
            <person name="Le Paslier M.C."/>
            <person name="Lippi Y."/>
            <person name="Lorenzon L."/>
            <person name="Mandel J.R."/>
            <person name="Marage G."/>
            <person name="Marchand G."/>
            <person name="Marquand E."/>
            <person name="Bret-Mestries E."/>
            <person name="Morien E."/>
            <person name="Nambeesan S."/>
            <person name="Nguyen T."/>
            <person name="Pegot-Espagnet P."/>
            <person name="Pouilly N."/>
            <person name="Raftis F."/>
            <person name="Sallet E."/>
            <person name="Schiex T."/>
            <person name="Thomas J."/>
            <person name="Vandecasteele C."/>
            <person name="Vares D."/>
            <person name="Vear F."/>
            <person name="Vautrin S."/>
            <person name="Crespi M."/>
            <person name="Mangin B."/>
            <person name="Burke J.M."/>
            <person name="Salse J."/>
            <person name="Munos S."/>
            <person name="Vincourt P."/>
            <person name="Rieseberg L.H."/>
            <person name="Langlade N.B."/>
        </authorList>
    </citation>
    <scope>NUCLEOTIDE SEQUENCE [LARGE SCALE GENOMIC DNA]</scope>
    <source>
        <strain evidence="4">cv. SF193</strain>
        <tissue evidence="2">Leaves</tissue>
    </source>
</reference>
<evidence type="ECO:0000313" key="2">
    <source>
        <dbReference type="EMBL" id="KAF5808876.1"/>
    </source>
</evidence>
<gene>
    <name evidence="3" type="ORF">HannXRQ_Chr04g0103011</name>
    <name evidence="2" type="ORF">HanXRQr2_Chr04g0150541</name>
</gene>
<evidence type="ECO:0000256" key="1">
    <source>
        <dbReference type="SAM" id="Coils"/>
    </source>
</evidence>
<dbReference type="EMBL" id="CM007893">
    <property type="protein sequence ID" value="OTG27712.1"/>
    <property type="molecule type" value="Genomic_DNA"/>
</dbReference>
<evidence type="ECO:0000313" key="4">
    <source>
        <dbReference type="Proteomes" id="UP000215914"/>
    </source>
</evidence>